<gene>
    <name evidence="7" type="ORF">SAMN05216210_0298</name>
</gene>
<reference evidence="8" key="1">
    <citation type="submission" date="2016-10" db="EMBL/GenBank/DDBJ databases">
        <authorList>
            <person name="Varghese N."/>
            <person name="Submissions S."/>
        </authorList>
    </citation>
    <scope>NUCLEOTIDE SEQUENCE [LARGE SCALE GENOMIC DNA]</scope>
    <source>
        <strain evidence="8">CECT 8338</strain>
    </source>
</reference>
<evidence type="ECO:0000256" key="4">
    <source>
        <dbReference type="ARBA" id="ARBA00023002"/>
    </source>
</evidence>
<sequence>MADVEIVVVGAGAVGLAIAANLAQVGHEVLVLEQEAWVGQHASSRNSEVIHAGLYYPPGSLKAQACRRGRDLLYAWCAEHQVPHRAVGKLLVAVTDGELPALRRLQSNAAANGVHLDYLDADGLHALEPAVRGVAALHSPLTGIVDSHALLQSFEAQLQQGGGAVQLNTRVKRVTRTGQQFQLHGQSVGEAFALSCQWLINSAGLYAQQLAQCIDGLPSSSIPPIHWCQGRYFSYQGRSPFSHLIYPMPEANTAGLGVHATLDLAGQLRFGPDVRYVEQLDYQVDEQLREDFARAIQRYWPDCQPQRLSPAYAGVRAKLSAPGEPVADFQLQDGRELGVPGLINLYGIESPGLTASLALAERVGELVQGAALSQGKY</sequence>
<dbReference type="Proteomes" id="UP000243924">
    <property type="component" value="Chromosome I"/>
</dbReference>
<evidence type="ECO:0000256" key="2">
    <source>
        <dbReference type="ARBA" id="ARBA00022630"/>
    </source>
</evidence>
<name>A0A1H2E407_9GAMM</name>
<keyword evidence="4" id="KW-0560">Oxidoreductase</keyword>
<dbReference type="PANTHER" id="PTHR43104:SF4">
    <property type="entry name" value="L-2-HYDROXYGLUTARATE DEHYDROGENASE, MITOCHONDRIAL"/>
    <property type="match status" value="1"/>
</dbReference>
<dbReference type="AlphaFoldDB" id="A0A1H2E407"/>
<accession>A0A1H2E407</accession>
<dbReference type="SUPFAM" id="SSF51905">
    <property type="entry name" value="FAD/NAD(P)-binding domain"/>
    <property type="match status" value="1"/>
</dbReference>
<evidence type="ECO:0000256" key="5">
    <source>
        <dbReference type="ARBA" id="ARBA00037941"/>
    </source>
</evidence>
<comment type="cofactor">
    <cofactor evidence="1">
        <name>FAD</name>
        <dbReference type="ChEBI" id="CHEBI:57692"/>
    </cofactor>
</comment>
<dbReference type="PANTHER" id="PTHR43104">
    <property type="entry name" value="L-2-HYDROXYGLUTARATE DEHYDROGENASE, MITOCHONDRIAL"/>
    <property type="match status" value="1"/>
</dbReference>
<dbReference type="InterPro" id="IPR036188">
    <property type="entry name" value="FAD/NAD-bd_sf"/>
</dbReference>
<dbReference type="InterPro" id="IPR006076">
    <property type="entry name" value="FAD-dep_OxRdtase"/>
</dbReference>
<dbReference type="EMBL" id="LT629787">
    <property type="protein sequence ID" value="SDT89739.1"/>
    <property type="molecule type" value="Genomic_DNA"/>
</dbReference>
<evidence type="ECO:0000259" key="6">
    <source>
        <dbReference type="Pfam" id="PF01266"/>
    </source>
</evidence>
<keyword evidence="2" id="KW-0285">Flavoprotein</keyword>
<organism evidence="7 8">
    <name type="scientific">Halopseudomonas salegens</name>
    <dbReference type="NCBI Taxonomy" id="1434072"/>
    <lineage>
        <taxon>Bacteria</taxon>
        <taxon>Pseudomonadati</taxon>
        <taxon>Pseudomonadota</taxon>
        <taxon>Gammaproteobacteria</taxon>
        <taxon>Pseudomonadales</taxon>
        <taxon>Pseudomonadaceae</taxon>
        <taxon>Halopseudomonas</taxon>
    </lineage>
</organism>
<dbReference type="RefSeq" id="WP_092383438.1">
    <property type="nucleotide sequence ID" value="NZ_LT629787.1"/>
</dbReference>
<evidence type="ECO:0000256" key="1">
    <source>
        <dbReference type="ARBA" id="ARBA00001974"/>
    </source>
</evidence>
<proteinExistence type="inferred from homology"/>
<keyword evidence="8" id="KW-1185">Reference proteome</keyword>
<evidence type="ECO:0000256" key="3">
    <source>
        <dbReference type="ARBA" id="ARBA00022827"/>
    </source>
</evidence>
<keyword evidence="3" id="KW-0274">FAD</keyword>
<comment type="similarity">
    <text evidence="5">Belongs to the L2HGDH family.</text>
</comment>
<protein>
    <submittedName>
        <fullName evidence="7">L-2-hydroxyglutarate oxidase LhgO</fullName>
    </submittedName>
</protein>
<dbReference type="Gene3D" id="3.30.9.10">
    <property type="entry name" value="D-Amino Acid Oxidase, subunit A, domain 2"/>
    <property type="match status" value="1"/>
</dbReference>
<evidence type="ECO:0000313" key="7">
    <source>
        <dbReference type="EMBL" id="SDT89739.1"/>
    </source>
</evidence>
<feature type="domain" description="FAD dependent oxidoreductase" evidence="6">
    <location>
        <begin position="6"/>
        <end position="365"/>
    </location>
</feature>
<dbReference type="STRING" id="1434072.SAMN05216210_0298"/>
<dbReference type="Pfam" id="PF01266">
    <property type="entry name" value="DAO"/>
    <property type="match status" value="1"/>
</dbReference>
<dbReference type="GO" id="GO:0047545">
    <property type="term" value="F:(S)-2-hydroxyglutarate dehydrogenase activity"/>
    <property type="evidence" value="ECO:0007669"/>
    <property type="project" value="TreeGrafter"/>
</dbReference>
<evidence type="ECO:0000313" key="8">
    <source>
        <dbReference type="Proteomes" id="UP000243924"/>
    </source>
</evidence>
<dbReference type="OrthoDB" id="9801699at2"/>
<dbReference type="Gene3D" id="3.50.50.60">
    <property type="entry name" value="FAD/NAD(P)-binding domain"/>
    <property type="match status" value="1"/>
</dbReference>